<feature type="transmembrane region" description="Helical" evidence="7">
    <location>
        <begin position="41"/>
        <end position="62"/>
    </location>
</feature>
<protein>
    <recommendedName>
        <fullName evidence="7">Endolytic murein transglycosylase</fullName>
        <ecNumber evidence="7">4.2.2.29</ecNumber>
    </recommendedName>
    <alternativeName>
        <fullName evidence="7">Peptidoglycan lytic transglycosylase</fullName>
    </alternativeName>
    <alternativeName>
        <fullName evidence="7">Peptidoglycan polymerization terminase</fullName>
    </alternativeName>
</protein>
<evidence type="ECO:0000313" key="9">
    <source>
        <dbReference type="EMBL" id="QDB79348.1"/>
    </source>
</evidence>
<keyword evidence="4 7" id="KW-0472">Membrane</keyword>
<dbReference type="PANTHER" id="PTHR30518">
    <property type="entry name" value="ENDOLYTIC MUREIN TRANSGLYCOSYLASE"/>
    <property type="match status" value="1"/>
</dbReference>
<dbReference type="PANTHER" id="PTHR30518:SF2">
    <property type="entry name" value="ENDOLYTIC MUREIN TRANSGLYCOSYLASE"/>
    <property type="match status" value="1"/>
</dbReference>
<sequence>MSDLFDQTLLADEHHPPAERVGRAARRDRAARKRRRRRRTAIAVTLSVLLVAALAIGGFMVLRPLFDGREAASTEDFAGPGSGSVSVVIAEGATGAAMGDALVAAGVVASRQAFVEAFTANPDAAQIQPGTYSLMTEMRAEDAVSALLNPANKSELRITVPEGWRASQIFERIASVAQIPVEEVEAAAQDRAAIGLPEQAADNPEGWFAATTYILEPDADATEILAAMVEQTKRTLERYGVPAEDQHDVLTKASIIEHEVNRDEDRGKVARVLENRLANCSGDGLIGMDSTINYGVGRSGGVPERSELNNAENPYNTRIHAGLPPTPIGAPGAAAIEAVLEPPEGDWCYFVTVDLDSGETRFTGDYSEHLRNQELFRQWLANNPTEEDEG</sequence>
<gene>
    <name evidence="7 9" type="primary">mltG</name>
    <name evidence="9" type="ORF">FE251_08175</name>
</gene>
<keyword evidence="10" id="KW-1185">Reference proteome</keyword>
<feature type="region of interest" description="Disordered" evidence="8">
    <location>
        <begin position="15"/>
        <end position="34"/>
    </location>
</feature>
<dbReference type="EC" id="4.2.2.29" evidence="7"/>
<comment type="catalytic activity">
    <reaction evidence="7">
        <text>a peptidoglycan chain = a peptidoglycan chain with N-acetyl-1,6-anhydromuramyl-[peptide] at the reducing end + a peptidoglycan chain with N-acetylglucosamine at the non-reducing end.</text>
        <dbReference type="EC" id="4.2.2.29"/>
    </reaction>
</comment>
<feature type="site" description="Important for catalytic activity" evidence="7">
    <location>
        <position position="259"/>
    </location>
</feature>
<evidence type="ECO:0000256" key="8">
    <source>
        <dbReference type="SAM" id="MobiDB-lite"/>
    </source>
</evidence>
<evidence type="ECO:0000256" key="4">
    <source>
        <dbReference type="ARBA" id="ARBA00023136"/>
    </source>
</evidence>
<accession>A0ABX5VN17</accession>
<evidence type="ECO:0000256" key="5">
    <source>
        <dbReference type="ARBA" id="ARBA00023239"/>
    </source>
</evidence>
<comment type="function">
    <text evidence="7">Functions as a peptidoglycan terminase that cleaves nascent peptidoglycan strands endolytically to terminate their elongation.</text>
</comment>
<keyword evidence="6 7" id="KW-0961">Cell wall biogenesis/degradation</keyword>
<dbReference type="Pfam" id="PF02618">
    <property type="entry name" value="YceG"/>
    <property type="match status" value="1"/>
</dbReference>
<proteinExistence type="inferred from homology"/>
<evidence type="ECO:0000313" key="10">
    <source>
        <dbReference type="Proteomes" id="UP000313948"/>
    </source>
</evidence>
<organism evidence="9 10">
    <name type="scientific">Georgenia wutianyii</name>
    <dbReference type="NCBI Taxonomy" id="2585135"/>
    <lineage>
        <taxon>Bacteria</taxon>
        <taxon>Bacillati</taxon>
        <taxon>Actinomycetota</taxon>
        <taxon>Actinomycetes</taxon>
        <taxon>Micrococcales</taxon>
        <taxon>Bogoriellaceae</taxon>
        <taxon>Georgenia</taxon>
    </lineage>
</organism>
<evidence type="ECO:0000256" key="2">
    <source>
        <dbReference type="ARBA" id="ARBA00022692"/>
    </source>
</evidence>
<keyword evidence="2 7" id="KW-0812">Transmembrane</keyword>
<name>A0ABX5VN17_9MICO</name>
<dbReference type="HAMAP" id="MF_02065">
    <property type="entry name" value="MltG"/>
    <property type="match status" value="1"/>
</dbReference>
<dbReference type="Gene3D" id="3.30.1490.480">
    <property type="entry name" value="Endolytic murein transglycosylase"/>
    <property type="match status" value="1"/>
</dbReference>
<keyword evidence="5 7" id="KW-0456">Lyase</keyword>
<comment type="similarity">
    <text evidence="7">Belongs to the transglycosylase MltG family.</text>
</comment>
<dbReference type="RefSeq" id="WP_139948449.1">
    <property type="nucleotide sequence ID" value="NZ_CP040899.1"/>
</dbReference>
<dbReference type="EMBL" id="CP040899">
    <property type="protein sequence ID" value="QDB79348.1"/>
    <property type="molecule type" value="Genomic_DNA"/>
</dbReference>
<keyword evidence="1 7" id="KW-1003">Cell membrane</keyword>
<keyword evidence="3 7" id="KW-1133">Transmembrane helix</keyword>
<evidence type="ECO:0000256" key="1">
    <source>
        <dbReference type="ARBA" id="ARBA00022475"/>
    </source>
</evidence>
<dbReference type="NCBIfam" id="TIGR00247">
    <property type="entry name" value="endolytic transglycosylase MltG"/>
    <property type="match status" value="1"/>
</dbReference>
<evidence type="ECO:0000256" key="6">
    <source>
        <dbReference type="ARBA" id="ARBA00023316"/>
    </source>
</evidence>
<evidence type="ECO:0000256" key="3">
    <source>
        <dbReference type="ARBA" id="ARBA00022989"/>
    </source>
</evidence>
<comment type="subcellular location">
    <subcellularLocation>
        <location evidence="7">Cell membrane</location>
        <topology evidence="7">Single-pass membrane protein</topology>
    </subcellularLocation>
</comment>
<evidence type="ECO:0000256" key="7">
    <source>
        <dbReference type="HAMAP-Rule" id="MF_02065"/>
    </source>
</evidence>
<dbReference type="Proteomes" id="UP000313948">
    <property type="component" value="Chromosome"/>
</dbReference>
<feature type="compositionally biased region" description="Basic and acidic residues" evidence="8">
    <location>
        <begin position="15"/>
        <end position="28"/>
    </location>
</feature>
<reference evidence="9 10" key="1">
    <citation type="submission" date="2019-05" db="EMBL/GenBank/DDBJ databases">
        <title>Georgenia *** sp. nov., and Georgenia *** sp. nov., isolated from the intestinal contents of plateau pika (Ochotona curzoniae) in the Qinghai-Tibet plateau of China.</title>
        <authorList>
            <person name="Tian Z."/>
        </authorList>
    </citation>
    <scope>NUCLEOTIDE SEQUENCE [LARGE SCALE GENOMIC DNA]</scope>
    <source>
        <strain evidence="9 10">Z294</strain>
    </source>
</reference>
<dbReference type="InterPro" id="IPR003770">
    <property type="entry name" value="MLTG-like"/>
</dbReference>